<accession>A0A401PNE7</accession>
<dbReference type="Pfam" id="PF07690">
    <property type="entry name" value="MFS_1"/>
    <property type="match status" value="1"/>
</dbReference>
<evidence type="ECO:0000313" key="5">
    <source>
        <dbReference type="EMBL" id="GCB74654.1"/>
    </source>
</evidence>
<feature type="transmembrane region" description="Helical" evidence="3">
    <location>
        <begin position="346"/>
        <end position="368"/>
    </location>
</feature>
<comment type="subcellular location">
    <subcellularLocation>
        <location evidence="1">Membrane</location>
        <topology evidence="1">Multi-pass membrane protein</topology>
    </subcellularLocation>
</comment>
<feature type="transmembrane region" description="Helical" evidence="3">
    <location>
        <begin position="98"/>
        <end position="118"/>
    </location>
</feature>
<feature type="transmembrane region" description="Helical" evidence="3">
    <location>
        <begin position="380"/>
        <end position="399"/>
    </location>
</feature>
<feature type="transmembrane region" description="Helical" evidence="3">
    <location>
        <begin position="411"/>
        <end position="434"/>
    </location>
</feature>
<reference evidence="5 6" key="1">
    <citation type="journal article" date="2018" name="Nat. Ecol. Evol.">
        <title>Shark genomes provide insights into elasmobranch evolution and the origin of vertebrates.</title>
        <authorList>
            <person name="Hara Y"/>
            <person name="Yamaguchi K"/>
            <person name="Onimaru K"/>
            <person name="Kadota M"/>
            <person name="Koyanagi M"/>
            <person name="Keeley SD"/>
            <person name="Tatsumi K"/>
            <person name="Tanaka K"/>
            <person name="Motone F"/>
            <person name="Kageyama Y"/>
            <person name="Nozu R"/>
            <person name="Adachi N"/>
            <person name="Nishimura O"/>
            <person name="Nakagawa R"/>
            <person name="Tanegashima C"/>
            <person name="Kiyatake I"/>
            <person name="Matsumoto R"/>
            <person name="Murakumo K"/>
            <person name="Nishida K"/>
            <person name="Terakita A"/>
            <person name="Kuratani S"/>
            <person name="Sato K"/>
            <person name="Hyodo S Kuraku.S."/>
        </authorList>
    </citation>
    <scope>NUCLEOTIDE SEQUENCE [LARGE SCALE GENOMIC DNA]</scope>
</reference>
<dbReference type="AlphaFoldDB" id="A0A401PNE7"/>
<feature type="transmembrane region" description="Helical" evidence="3">
    <location>
        <begin position="320"/>
        <end position="340"/>
    </location>
</feature>
<keyword evidence="3" id="KW-0472">Membrane</keyword>
<feature type="transmembrane region" description="Helical" evidence="3">
    <location>
        <begin position="61"/>
        <end position="86"/>
    </location>
</feature>
<feature type="transmembrane region" description="Helical" evidence="3">
    <location>
        <begin position="255"/>
        <end position="277"/>
    </location>
</feature>
<feature type="region of interest" description="Disordered" evidence="2">
    <location>
        <begin position="460"/>
        <end position="480"/>
    </location>
</feature>
<proteinExistence type="predicted"/>
<feature type="transmembrane region" description="Helical" evidence="3">
    <location>
        <begin position="159"/>
        <end position="179"/>
    </location>
</feature>
<organism evidence="5 6">
    <name type="scientific">Scyliorhinus torazame</name>
    <name type="common">Cloudy catshark</name>
    <name type="synonym">Catulus torazame</name>
    <dbReference type="NCBI Taxonomy" id="75743"/>
    <lineage>
        <taxon>Eukaryota</taxon>
        <taxon>Metazoa</taxon>
        <taxon>Chordata</taxon>
        <taxon>Craniata</taxon>
        <taxon>Vertebrata</taxon>
        <taxon>Chondrichthyes</taxon>
        <taxon>Elasmobranchii</taxon>
        <taxon>Galeomorphii</taxon>
        <taxon>Galeoidea</taxon>
        <taxon>Carcharhiniformes</taxon>
        <taxon>Scyliorhinidae</taxon>
        <taxon>Scyliorhinus</taxon>
    </lineage>
</organism>
<dbReference type="PANTHER" id="PTHR11360:SF84">
    <property type="entry name" value="MAJOR FACILITATOR SUPERFAMILY (MFS) PROFILE DOMAIN-CONTAINING PROTEIN"/>
    <property type="match status" value="1"/>
</dbReference>
<evidence type="ECO:0000256" key="2">
    <source>
        <dbReference type="SAM" id="MobiDB-lite"/>
    </source>
</evidence>
<sequence length="480" mass="52913">MSKEPGAADSAAEEPSNSTRSVKYTDGGYGWVILASCFVITGLSTSFVKTFGIFFLDIQEYFDILAFNVSWITSITVAVFHVVSPIASALSLLLSHRVIIITGGILSSLGLLLGSFGFSLLAMYLTTGFLIGLGNGFAWIPSVSLVTQYFRERRPLANAIASCGECVSTFIFTPFYQWLVDQMSWRQAMMIIAGIQLNLCVCGALMRPYQPQKKYLTFTSSSASTSRKDLSRTSPDRKKNLAHFFDLPLLKQPKFICMAFFGFFSVAGFFIPAIYLIPHAQNIGIEHFQAALLMSYWSAGDFIGRLSCGWLANLRLIKSIRLTAILITILSIALLLFPVAKSYTLLVIFSCTCGFFFGTMLAIIVTVLTDVMGVEKLDNALGLILFFRTIGCLLGPPLTGYLVDITGDYGIGFYVAGGGLFISACFLILADYFLIHEQNVSQDTEGDGTVYFSRPISGRNKEREAWDRQNDRDSMNKVSE</sequence>
<dbReference type="GO" id="GO:0008028">
    <property type="term" value="F:monocarboxylic acid transmembrane transporter activity"/>
    <property type="evidence" value="ECO:0007669"/>
    <property type="project" value="TreeGrafter"/>
</dbReference>
<dbReference type="PANTHER" id="PTHR11360">
    <property type="entry name" value="MONOCARBOXYLATE TRANSPORTER"/>
    <property type="match status" value="1"/>
</dbReference>
<feature type="transmembrane region" description="Helical" evidence="3">
    <location>
        <begin position="29"/>
        <end position="55"/>
    </location>
</feature>
<dbReference type="Gene3D" id="1.20.1250.20">
    <property type="entry name" value="MFS general substrate transporter like domains"/>
    <property type="match status" value="2"/>
</dbReference>
<feature type="region of interest" description="Disordered" evidence="2">
    <location>
        <begin position="1"/>
        <end position="20"/>
    </location>
</feature>
<dbReference type="EMBL" id="BFAA01001053">
    <property type="protein sequence ID" value="GCB74654.1"/>
    <property type="molecule type" value="Genomic_DNA"/>
</dbReference>
<dbReference type="STRING" id="75743.A0A401PNE7"/>
<dbReference type="OMA" id="SVEWAFR"/>
<name>A0A401PNE7_SCYTO</name>
<evidence type="ECO:0000256" key="3">
    <source>
        <dbReference type="SAM" id="Phobius"/>
    </source>
</evidence>
<dbReference type="OrthoDB" id="2213137at2759"/>
<dbReference type="SUPFAM" id="SSF103473">
    <property type="entry name" value="MFS general substrate transporter"/>
    <property type="match status" value="1"/>
</dbReference>
<keyword evidence="3" id="KW-1133">Transmembrane helix</keyword>
<dbReference type="InterPro" id="IPR011701">
    <property type="entry name" value="MFS"/>
</dbReference>
<evidence type="ECO:0000256" key="1">
    <source>
        <dbReference type="ARBA" id="ARBA00004141"/>
    </source>
</evidence>
<dbReference type="InterPro" id="IPR050327">
    <property type="entry name" value="Proton-linked_MCT"/>
</dbReference>
<dbReference type="Proteomes" id="UP000288216">
    <property type="component" value="Unassembled WGS sequence"/>
</dbReference>
<keyword evidence="3" id="KW-0812">Transmembrane</keyword>
<feature type="domain" description="Major facilitator superfamily (MFS) profile" evidence="4">
    <location>
        <begin position="30"/>
        <end position="442"/>
    </location>
</feature>
<dbReference type="InterPro" id="IPR020846">
    <property type="entry name" value="MFS_dom"/>
</dbReference>
<protein>
    <recommendedName>
        <fullName evidence="4">Major facilitator superfamily (MFS) profile domain-containing protein</fullName>
    </recommendedName>
</protein>
<feature type="transmembrane region" description="Helical" evidence="3">
    <location>
        <begin position="289"/>
        <end position="308"/>
    </location>
</feature>
<dbReference type="GO" id="GO:0016020">
    <property type="term" value="C:membrane"/>
    <property type="evidence" value="ECO:0007669"/>
    <property type="project" value="UniProtKB-SubCell"/>
</dbReference>
<gene>
    <name evidence="5" type="ORF">scyTo_0003745</name>
</gene>
<feature type="transmembrane region" description="Helical" evidence="3">
    <location>
        <begin position="185"/>
        <end position="206"/>
    </location>
</feature>
<dbReference type="PROSITE" id="PS50850">
    <property type="entry name" value="MFS"/>
    <property type="match status" value="1"/>
</dbReference>
<evidence type="ECO:0000313" key="6">
    <source>
        <dbReference type="Proteomes" id="UP000288216"/>
    </source>
</evidence>
<feature type="transmembrane region" description="Helical" evidence="3">
    <location>
        <begin position="124"/>
        <end position="147"/>
    </location>
</feature>
<comment type="caution">
    <text evidence="5">The sequence shown here is derived from an EMBL/GenBank/DDBJ whole genome shotgun (WGS) entry which is preliminary data.</text>
</comment>
<evidence type="ECO:0000259" key="4">
    <source>
        <dbReference type="PROSITE" id="PS50850"/>
    </source>
</evidence>
<keyword evidence="6" id="KW-1185">Reference proteome</keyword>
<dbReference type="InterPro" id="IPR036259">
    <property type="entry name" value="MFS_trans_sf"/>
</dbReference>